<dbReference type="SMART" id="SM00936">
    <property type="entry name" value="PBP5_C"/>
    <property type="match status" value="1"/>
</dbReference>
<evidence type="ECO:0000256" key="6">
    <source>
        <dbReference type="ARBA" id="ARBA00022670"/>
    </source>
</evidence>
<reference evidence="19" key="1">
    <citation type="submission" date="2020-10" db="EMBL/GenBank/DDBJ databases">
        <authorList>
            <person name="Gilroy R."/>
        </authorList>
    </citation>
    <scope>NUCLEOTIDE SEQUENCE</scope>
    <source>
        <strain evidence="19">4920</strain>
    </source>
</reference>
<dbReference type="GO" id="GO:0071555">
    <property type="term" value="P:cell wall organization"/>
    <property type="evidence" value="ECO:0007669"/>
    <property type="project" value="UniProtKB-KW"/>
</dbReference>
<keyword evidence="16" id="KW-1133">Transmembrane helix</keyword>
<dbReference type="PANTHER" id="PTHR21581:SF6">
    <property type="entry name" value="TRAFFICKING PROTEIN PARTICLE COMPLEX SUBUNIT 12"/>
    <property type="match status" value="1"/>
</dbReference>
<comment type="caution">
    <text evidence="19">The sequence shown here is derived from an EMBL/GenBank/DDBJ whole genome shotgun (WGS) entry which is preliminary data.</text>
</comment>
<reference evidence="19" key="2">
    <citation type="journal article" date="2021" name="PeerJ">
        <title>Extensive microbial diversity within the chicken gut microbiome revealed by metagenomics and culture.</title>
        <authorList>
            <person name="Gilroy R."/>
            <person name="Ravi A."/>
            <person name="Getino M."/>
            <person name="Pursley I."/>
            <person name="Horton D.L."/>
            <person name="Alikhan N.F."/>
            <person name="Baker D."/>
            <person name="Gharbi K."/>
            <person name="Hall N."/>
            <person name="Watson M."/>
            <person name="Adriaenssens E.M."/>
            <person name="Foster-Nyarko E."/>
            <person name="Jarju S."/>
            <person name="Secka A."/>
            <person name="Antonio M."/>
            <person name="Oren A."/>
            <person name="Chaudhuri R.R."/>
            <person name="La Ragione R."/>
            <person name="Hildebrand F."/>
            <person name="Pallen M.J."/>
        </authorList>
    </citation>
    <scope>NUCLEOTIDE SEQUENCE</scope>
    <source>
        <strain evidence="19">4920</strain>
    </source>
</reference>
<dbReference type="Gene3D" id="3.40.710.10">
    <property type="entry name" value="DD-peptidase/beta-lactamase superfamily"/>
    <property type="match status" value="1"/>
</dbReference>
<dbReference type="SUPFAM" id="SSF69189">
    <property type="entry name" value="Penicillin-binding protein associated domain"/>
    <property type="match status" value="1"/>
</dbReference>
<keyword evidence="11" id="KW-0961">Cell wall biogenesis/degradation</keyword>
<dbReference type="Pfam" id="PF07943">
    <property type="entry name" value="PBP5_C"/>
    <property type="match status" value="1"/>
</dbReference>
<dbReference type="SUPFAM" id="SSF56601">
    <property type="entry name" value="beta-lactamase/transpeptidase-like"/>
    <property type="match status" value="1"/>
</dbReference>
<feature type="binding site" evidence="14">
    <location>
        <position position="237"/>
    </location>
    <ligand>
        <name>substrate</name>
    </ligand>
</feature>
<evidence type="ECO:0000256" key="11">
    <source>
        <dbReference type="ARBA" id="ARBA00023316"/>
    </source>
</evidence>
<evidence type="ECO:0000256" key="15">
    <source>
        <dbReference type="RuleBase" id="RU004016"/>
    </source>
</evidence>
<dbReference type="EMBL" id="DVOF01000169">
    <property type="protein sequence ID" value="HIV03078.1"/>
    <property type="molecule type" value="Genomic_DNA"/>
</dbReference>
<feature type="active site" description="Acyl-ester intermediate" evidence="13">
    <location>
        <position position="64"/>
    </location>
</feature>
<evidence type="ECO:0000256" key="12">
    <source>
        <dbReference type="ARBA" id="ARBA00034000"/>
    </source>
</evidence>
<dbReference type="PROSITE" id="PS50890">
    <property type="entry name" value="PUA"/>
    <property type="match status" value="1"/>
</dbReference>
<dbReference type="InterPro" id="IPR037167">
    <property type="entry name" value="Peptidase_S11_C_sf"/>
</dbReference>
<evidence type="ECO:0000256" key="13">
    <source>
        <dbReference type="PIRSR" id="PIRSR618044-1"/>
    </source>
</evidence>
<keyword evidence="7 17" id="KW-0732">Signal</keyword>
<evidence type="ECO:0000313" key="20">
    <source>
        <dbReference type="Proteomes" id="UP000886743"/>
    </source>
</evidence>
<evidence type="ECO:0000259" key="18">
    <source>
        <dbReference type="SMART" id="SM00936"/>
    </source>
</evidence>
<evidence type="ECO:0000256" key="16">
    <source>
        <dbReference type="SAM" id="Phobius"/>
    </source>
</evidence>
<organism evidence="19 20">
    <name type="scientific">Candidatus Aphodoplasma excrementigallinarum</name>
    <dbReference type="NCBI Taxonomy" id="2840673"/>
    <lineage>
        <taxon>Bacteria</taxon>
        <taxon>Bacillati</taxon>
        <taxon>Bacillota</taxon>
        <taxon>Clostridia</taxon>
        <taxon>Eubacteriales</taxon>
        <taxon>Candidatus Aphodoplasma</taxon>
    </lineage>
</organism>
<feature type="transmembrane region" description="Helical" evidence="16">
    <location>
        <begin position="392"/>
        <end position="417"/>
    </location>
</feature>
<feature type="domain" description="Peptidase S11 D-Ala-D-Ala carboxypeptidase A C-terminal" evidence="18">
    <location>
        <begin position="290"/>
        <end position="382"/>
    </location>
</feature>
<proteinExistence type="inferred from homology"/>
<dbReference type="InterPro" id="IPR001967">
    <property type="entry name" value="Peptidase_S11_N"/>
</dbReference>
<dbReference type="GO" id="GO:0009002">
    <property type="term" value="F:serine-type D-Ala-D-Ala carboxypeptidase activity"/>
    <property type="evidence" value="ECO:0007669"/>
    <property type="project" value="UniProtKB-EC"/>
</dbReference>
<evidence type="ECO:0000256" key="14">
    <source>
        <dbReference type="PIRSR" id="PIRSR618044-2"/>
    </source>
</evidence>
<dbReference type="Proteomes" id="UP000886743">
    <property type="component" value="Unassembled WGS sequence"/>
</dbReference>
<keyword evidence="16" id="KW-0472">Membrane</keyword>
<evidence type="ECO:0000256" key="2">
    <source>
        <dbReference type="ARBA" id="ARBA00004752"/>
    </source>
</evidence>
<evidence type="ECO:0000256" key="7">
    <source>
        <dbReference type="ARBA" id="ARBA00022729"/>
    </source>
</evidence>
<dbReference type="InterPro" id="IPR012338">
    <property type="entry name" value="Beta-lactam/transpept-like"/>
</dbReference>
<keyword evidence="9" id="KW-0133">Cell shape</keyword>
<feature type="active site" description="Proton acceptor" evidence="13">
    <location>
        <position position="67"/>
    </location>
</feature>
<evidence type="ECO:0000256" key="4">
    <source>
        <dbReference type="ARBA" id="ARBA00012448"/>
    </source>
</evidence>
<evidence type="ECO:0000256" key="3">
    <source>
        <dbReference type="ARBA" id="ARBA00007164"/>
    </source>
</evidence>
<evidence type="ECO:0000256" key="5">
    <source>
        <dbReference type="ARBA" id="ARBA00022645"/>
    </source>
</evidence>
<keyword evidence="6" id="KW-0645">Protease</keyword>
<dbReference type="PANTHER" id="PTHR21581">
    <property type="entry name" value="D-ALANYL-D-ALANINE CARBOXYPEPTIDASE"/>
    <property type="match status" value="1"/>
</dbReference>
<gene>
    <name evidence="19" type="ORF">IAC74_05835</name>
</gene>
<name>A0A9D1NII5_9FIRM</name>
<dbReference type="PRINTS" id="PR00725">
    <property type="entry name" value="DADACBPTASE1"/>
</dbReference>
<evidence type="ECO:0000256" key="10">
    <source>
        <dbReference type="ARBA" id="ARBA00022984"/>
    </source>
</evidence>
<dbReference type="GO" id="GO:0009252">
    <property type="term" value="P:peptidoglycan biosynthetic process"/>
    <property type="evidence" value="ECO:0007669"/>
    <property type="project" value="UniProtKB-KW"/>
</dbReference>
<comment type="similarity">
    <text evidence="3 15">Belongs to the peptidase S11 family.</text>
</comment>
<evidence type="ECO:0000313" key="19">
    <source>
        <dbReference type="EMBL" id="HIV03078.1"/>
    </source>
</evidence>
<feature type="signal peptide" evidence="17">
    <location>
        <begin position="1"/>
        <end position="23"/>
    </location>
</feature>
<comment type="function">
    <text evidence="1">Removes C-terminal D-alanyl residues from sugar-peptide cell wall precursors.</text>
</comment>
<sequence>MKKRFFPVLLFVFVLFSALPAGAFAEGNASAPPQIVSEAAILIDQDSGRVLFEQDADKRLYPASTTKIMTATLVLENLQLDSVVVASSNAVMSIPSGASNMGILEGEQLTVEQLLYGVLVQSANEACNVLAEYMCGDVDTFVAKMNEKAQELGMQNTKFLNPHGLHSPEHYSTARDLAILARYAMQNETFREMVSTAQYIIEPTNKYTQRRVLNNTNYLISTLQNASYYYSKATGIKTGYTSQAGNCLVSSASQAGTNLIAVTLHAEPQADAVYSFIDSKALFEYGFSNYETRTIVKTGDILAEAPVGEGQGVDAVALSAKTDLQGLLPSGTDIANVTKTVTLNENILAPIAAGDVLGKAVYSYDGYELGTVELTASTEVKRDLFIFVMNRIFGFFNLLWVKIPLIILIVLILVLWVNRRIKRKRRRRYLRSKRY</sequence>
<evidence type="ECO:0000256" key="17">
    <source>
        <dbReference type="SAM" id="SignalP"/>
    </source>
</evidence>
<evidence type="ECO:0000256" key="1">
    <source>
        <dbReference type="ARBA" id="ARBA00003217"/>
    </source>
</evidence>
<keyword evidence="10" id="KW-0573">Peptidoglycan synthesis</keyword>
<dbReference type="GO" id="GO:0008360">
    <property type="term" value="P:regulation of cell shape"/>
    <property type="evidence" value="ECO:0007669"/>
    <property type="project" value="UniProtKB-KW"/>
</dbReference>
<dbReference type="InterPro" id="IPR015956">
    <property type="entry name" value="Peniciliin-bd_prot_C_sf"/>
</dbReference>
<comment type="catalytic activity">
    <reaction evidence="12">
        <text>Preferential cleavage: (Ac)2-L-Lys-D-Ala-|-D-Ala. Also transpeptidation of peptidyl-alanyl moieties that are N-acyl substituents of D-alanine.</text>
        <dbReference type="EC" id="3.4.16.4"/>
    </reaction>
</comment>
<accession>A0A9D1NII5</accession>
<evidence type="ECO:0000256" key="9">
    <source>
        <dbReference type="ARBA" id="ARBA00022960"/>
    </source>
</evidence>
<keyword evidence="16" id="KW-0812">Transmembrane</keyword>
<evidence type="ECO:0000256" key="8">
    <source>
        <dbReference type="ARBA" id="ARBA00022801"/>
    </source>
</evidence>
<dbReference type="InterPro" id="IPR018044">
    <property type="entry name" value="Peptidase_S11"/>
</dbReference>
<dbReference type="InterPro" id="IPR012907">
    <property type="entry name" value="Peptidase_S11_C"/>
</dbReference>
<dbReference type="EC" id="3.4.16.4" evidence="4"/>
<feature type="chain" id="PRO_5038954563" description="serine-type D-Ala-D-Ala carboxypeptidase" evidence="17">
    <location>
        <begin position="24"/>
        <end position="435"/>
    </location>
</feature>
<dbReference type="AlphaFoldDB" id="A0A9D1NII5"/>
<comment type="pathway">
    <text evidence="2">Cell wall biogenesis; peptidoglycan biosynthesis.</text>
</comment>
<keyword evidence="8" id="KW-0378">Hydrolase</keyword>
<keyword evidence="5 19" id="KW-0121">Carboxypeptidase</keyword>
<feature type="active site" evidence="13">
    <location>
        <position position="122"/>
    </location>
</feature>
<dbReference type="Pfam" id="PF00768">
    <property type="entry name" value="Peptidase_S11"/>
    <property type="match status" value="1"/>
</dbReference>
<dbReference type="GO" id="GO:0006508">
    <property type="term" value="P:proteolysis"/>
    <property type="evidence" value="ECO:0007669"/>
    <property type="project" value="UniProtKB-KW"/>
</dbReference>
<dbReference type="Gene3D" id="2.60.410.10">
    <property type="entry name" value="D-Ala-D-Ala carboxypeptidase, C-terminal domain"/>
    <property type="match status" value="1"/>
</dbReference>
<protein>
    <recommendedName>
        <fullName evidence="4">serine-type D-Ala-D-Ala carboxypeptidase</fullName>
        <ecNumber evidence="4">3.4.16.4</ecNumber>
    </recommendedName>
</protein>